<feature type="compositionally biased region" description="Basic and acidic residues" evidence="1">
    <location>
        <begin position="244"/>
        <end position="256"/>
    </location>
</feature>
<keyword evidence="4" id="KW-1185">Reference proteome</keyword>
<evidence type="ECO:0000313" key="4">
    <source>
        <dbReference type="Proteomes" id="UP001431209"/>
    </source>
</evidence>
<feature type="region of interest" description="Disordered" evidence="1">
    <location>
        <begin position="386"/>
        <end position="408"/>
    </location>
</feature>
<feature type="compositionally biased region" description="Low complexity" evidence="1">
    <location>
        <begin position="396"/>
        <end position="408"/>
    </location>
</feature>
<dbReference type="EMBL" id="JAOPGA020001192">
    <property type="protein sequence ID" value="KAL0485953.1"/>
    <property type="molecule type" value="Genomic_DNA"/>
</dbReference>
<evidence type="ECO:0000259" key="2">
    <source>
        <dbReference type="PROSITE" id="PS50192"/>
    </source>
</evidence>
<protein>
    <recommendedName>
        <fullName evidence="2">t-SNARE coiled-coil homology domain-containing protein</fullName>
    </recommendedName>
</protein>
<dbReference type="Proteomes" id="UP001431209">
    <property type="component" value="Unassembled WGS sequence"/>
</dbReference>
<feature type="domain" description="T-SNARE coiled-coil homology" evidence="2">
    <location>
        <begin position="423"/>
        <end position="485"/>
    </location>
</feature>
<evidence type="ECO:0000313" key="3">
    <source>
        <dbReference type="EMBL" id="KAL0485953.1"/>
    </source>
</evidence>
<feature type="compositionally biased region" description="Polar residues" evidence="1">
    <location>
        <begin position="200"/>
        <end position="216"/>
    </location>
</feature>
<evidence type="ECO:0000256" key="1">
    <source>
        <dbReference type="SAM" id="MobiDB-lite"/>
    </source>
</evidence>
<gene>
    <name evidence="3" type="ORF">AKO1_001686</name>
</gene>
<accession>A0AAW2Z9L1</accession>
<dbReference type="Gene3D" id="1.20.5.110">
    <property type="match status" value="1"/>
</dbReference>
<dbReference type="PROSITE" id="PS50192">
    <property type="entry name" value="T_SNARE"/>
    <property type="match status" value="1"/>
</dbReference>
<dbReference type="SMART" id="SM00397">
    <property type="entry name" value="t_SNARE"/>
    <property type="match status" value="1"/>
</dbReference>
<sequence>MECVIGGNVRDVGFAIGKISWVTVREKEKRLANEFFIAQTLKPKYNPFATISNMINKRYRIIFLDTKSTLKNNSDENEITDLVGNNLVVAESERVEDIYLAWDLFDQLLLPMLFLIRRSTDVDKRLTFQEFKDTLDSIENKRKSKSIRKRGQSVSVIEDDFVVVLSDSESPTSAPVSHTRIRSDSMVSLKSLDSCSQISMSDTDTLTNSSSQSTASQDKKQERKKSRGFGENYDDDDDSTFGYDDYKQPEPEEKSSVRTTIKRKSSVRESPVKVDLNFDPTDALAEYARVSLTVREHIKKLGTPKETPRITDTVYTNVERLRSISSQLESYFSTHASDQLLSKLKIQFKELKQIVDTQVDRNPLVKKIEEDKKRLEVERQKELKRLKAEQDEESSPVHQKQQQQMSKKSYVSNCDLKTIAVENEIAKETLNSLMTLEEDMNELYEIQKELNQQIKEQDPLIMDIISNVDEASRDIQKGRANLKSANTMHLLN</sequence>
<dbReference type="AlphaFoldDB" id="A0AAW2Z9L1"/>
<dbReference type="SUPFAM" id="SSF58038">
    <property type="entry name" value="SNARE fusion complex"/>
    <property type="match status" value="1"/>
</dbReference>
<comment type="caution">
    <text evidence="3">The sequence shown here is derived from an EMBL/GenBank/DDBJ whole genome shotgun (WGS) entry which is preliminary data.</text>
</comment>
<proteinExistence type="predicted"/>
<organism evidence="3 4">
    <name type="scientific">Acrasis kona</name>
    <dbReference type="NCBI Taxonomy" id="1008807"/>
    <lineage>
        <taxon>Eukaryota</taxon>
        <taxon>Discoba</taxon>
        <taxon>Heterolobosea</taxon>
        <taxon>Tetramitia</taxon>
        <taxon>Eutetramitia</taxon>
        <taxon>Acrasidae</taxon>
        <taxon>Acrasis</taxon>
    </lineage>
</organism>
<dbReference type="InterPro" id="IPR000727">
    <property type="entry name" value="T_SNARE_dom"/>
</dbReference>
<feature type="region of interest" description="Disordered" evidence="1">
    <location>
        <begin position="200"/>
        <end position="271"/>
    </location>
</feature>
<name>A0AAW2Z9L1_9EUKA</name>
<reference evidence="3 4" key="1">
    <citation type="submission" date="2024-03" db="EMBL/GenBank/DDBJ databases">
        <title>The Acrasis kona genome and developmental transcriptomes reveal deep origins of eukaryotic multicellular pathways.</title>
        <authorList>
            <person name="Sheikh S."/>
            <person name="Fu C.-J."/>
            <person name="Brown M.W."/>
            <person name="Baldauf S.L."/>
        </authorList>
    </citation>
    <scope>NUCLEOTIDE SEQUENCE [LARGE SCALE GENOMIC DNA]</scope>
    <source>
        <strain evidence="3 4">ATCC MYA-3509</strain>
    </source>
</reference>